<dbReference type="SMART" id="SM00346">
    <property type="entry name" value="HTH_ICLR"/>
    <property type="match status" value="1"/>
</dbReference>
<keyword evidence="3" id="KW-0804">Transcription</keyword>
<dbReference type="FunFam" id="1.10.10.10:FF:000056">
    <property type="entry name" value="IclR family transcriptional regulator"/>
    <property type="match status" value="1"/>
</dbReference>
<organism evidence="6 7">
    <name type="scientific">Allomesorhizobium camelthorni</name>
    <dbReference type="NCBI Taxonomy" id="475069"/>
    <lineage>
        <taxon>Bacteria</taxon>
        <taxon>Pseudomonadati</taxon>
        <taxon>Pseudomonadota</taxon>
        <taxon>Alphaproteobacteria</taxon>
        <taxon>Hyphomicrobiales</taxon>
        <taxon>Phyllobacteriaceae</taxon>
        <taxon>Allomesorhizobium</taxon>
    </lineage>
</organism>
<dbReference type="PROSITE" id="PS51077">
    <property type="entry name" value="HTH_ICLR"/>
    <property type="match status" value="1"/>
</dbReference>
<dbReference type="PANTHER" id="PTHR30136">
    <property type="entry name" value="HELIX-TURN-HELIX TRANSCRIPTIONAL REGULATOR, ICLR FAMILY"/>
    <property type="match status" value="1"/>
</dbReference>
<dbReference type="InterPro" id="IPR036390">
    <property type="entry name" value="WH_DNA-bd_sf"/>
</dbReference>
<proteinExistence type="predicted"/>
<dbReference type="PANTHER" id="PTHR30136:SF8">
    <property type="entry name" value="TRANSCRIPTIONAL REGULATORY PROTEIN"/>
    <property type="match status" value="1"/>
</dbReference>
<keyword evidence="2" id="KW-0238">DNA-binding</keyword>
<evidence type="ECO:0000259" key="5">
    <source>
        <dbReference type="PROSITE" id="PS51078"/>
    </source>
</evidence>
<evidence type="ECO:0000313" key="7">
    <source>
        <dbReference type="Proteomes" id="UP001642900"/>
    </source>
</evidence>
<evidence type="ECO:0000256" key="2">
    <source>
        <dbReference type="ARBA" id="ARBA00023125"/>
    </source>
</evidence>
<dbReference type="InterPro" id="IPR050707">
    <property type="entry name" value="HTH_MetabolicPath_Reg"/>
</dbReference>
<dbReference type="GO" id="GO:0003700">
    <property type="term" value="F:DNA-binding transcription factor activity"/>
    <property type="evidence" value="ECO:0007669"/>
    <property type="project" value="TreeGrafter"/>
</dbReference>
<dbReference type="PROSITE" id="PS51078">
    <property type="entry name" value="ICLR_ED"/>
    <property type="match status" value="1"/>
</dbReference>
<feature type="domain" description="IclR-ED" evidence="5">
    <location>
        <begin position="77"/>
        <end position="269"/>
    </location>
</feature>
<dbReference type="InterPro" id="IPR014757">
    <property type="entry name" value="Tscrpt_reg_IclR_C"/>
</dbReference>
<dbReference type="Proteomes" id="UP001642900">
    <property type="component" value="Unassembled WGS sequence"/>
</dbReference>
<dbReference type="AlphaFoldDB" id="A0A6G4WDB2"/>
<dbReference type="EMBL" id="JAAKZF010000022">
    <property type="protein sequence ID" value="NGO52795.1"/>
    <property type="molecule type" value="Genomic_DNA"/>
</dbReference>
<evidence type="ECO:0000256" key="3">
    <source>
        <dbReference type="ARBA" id="ARBA00023163"/>
    </source>
</evidence>
<keyword evidence="7" id="KW-1185">Reference proteome</keyword>
<gene>
    <name evidence="6" type="ORF">G6N73_16690</name>
</gene>
<dbReference type="GO" id="GO:0045892">
    <property type="term" value="P:negative regulation of DNA-templated transcription"/>
    <property type="evidence" value="ECO:0007669"/>
    <property type="project" value="TreeGrafter"/>
</dbReference>
<evidence type="ECO:0000313" key="6">
    <source>
        <dbReference type="EMBL" id="NGO52795.1"/>
    </source>
</evidence>
<dbReference type="InterPro" id="IPR036388">
    <property type="entry name" value="WH-like_DNA-bd_sf"/>
</dbReference>
<dbReference type="SUPFAM" id="SSF55781">
    <property type="entry name" value="GAF domain-like"/>
    <property type="match status" value="1"/>
</dbReference>
<keyword evidence="1" id="KW-0805">Transcription regulation</keyword>
<dbReference type="InterPro" id="IPR029016">
    <property type="entry name" value="GAF-like_dom_sf"/>
</dbReference>
<accession>A0A6G4WDB2</accession>
<evidence type="ECO:0000256" key="1">
    <source>
        <dbReference type="ARBA" id="ARBA00023015"/>
    </source>
</evidence>
<feature type="domain" description="HTH iclR-type" evidence="4">
    <location>
        <begin position="14"/>
        <end position="76"/>
    </location>
</feature>
<dbReference type="RefSeq" id="WP_165029535.1">
    <property type="nucleotide sequence ID" value="NZ_JAAKZF010000022.1"/>
</dbReference>
<comment type="caution">
    <text evidence="6">The sequence shown here is derived from an EMBL/GenBank/DDBJ whole genome shotgun (WGS) entry which is preliminary data.</text>
</comment>
<evidence type="ECO:0000259" key="4">
    <source>
        <dbReference type="PROSITE" id="PS51077"/>
    </source>
</evidence>
<sequence length="269" mass="28490">MARGDKGEGQTGGIQSLDAALRLLGAMMERRGPASLSELARECRMPPSKVHRYLASFQHAGLVEQAGRSGKYDLGPGAVTLGLSALARHDFVNRASDALPDLCTESGLTALLSVWGNQGATVIRWERAASPTVTSMGLGTTLPLLNSATGRAFLAWAPPAPLRAIREAEMRHARKNPAIASDLVPTQRDIDKLVETIRAQGYASVEGRFIPGLVAIAAPILDWQGEAQAVATLIGTDPILVQPGSEAVTRLIAFCKELSFAPMTMADAK</sequence>
<dbReference type="Gene3D" id="1.10.10.10">
    <property type="entry name" value="Winged helix-like DNA-binding domain superfamily/Winged helix DNA-binding domain"/>
    <property type="match status" value="1"/>
</dbReference>
<dbReference type="InterPro" id="IPR011991">
    <property type="entry name" value="ArsR-like_HTH"/>
</dbReference>
<dbReference type="InterPro" id="IPR005471">
    <property type="entry name" value="Tscrpt_reg_IclR_N"/>
</dbReference>
<dbReference type="CDD" id="cd00090">
    <property type="entry name" value="HTH_ARSR"/>
    <property type="match status" value="1"/>
</dbReference>
<reference evidence="6 7" key="1">
    <citation type="submission" date="2020-02" db="EMBL/GenBank/DDBJ databases">
        <title>Genome sequence of strain CCNWXJ40-4.</title>
        <authorList>
            <person name="Gao J."/>
            <person name="Sun J."/>
        </authorList>
    </citation>
    <scope>NUCLEOTIDE SEQUENCE [LARGE SCALE GENOMIC DNA]</scope>
    <source>
        <strain evidence="6 7">CCNWXJ 40-4</strain>
    </source>
</reference>
<dbReference type="Gene3D" id="3.30.450.40">
    <property type="match status" value="1"/>
</dbReference>
<name>A0A6G4WDB2_9HYPH</name>
<dbReference type="Pfam" id="PF09339">
    <property type="entry name" value="HTH_IclR"/>
    <property type="match status" value="1"/>
</dbReference>
<protein>
    <submittedName>
        <fullName evidence="6">IclR family transcriptional regulator</fullName>
    </submittedName>
</protein>
<dbReference type="SUPFAM" id="SSF46785">
    <property type="entry name" value="Winged helix' DNA-binding domain"/>
    <property type="match status" value="1"/>
</dbReference>
<dbReference type="GO" id="GO:0003677">
    <property type="term" value="F:DNA binding"/>
    <property type="evidence" value="ECO:0007669"/>
    <property type="project" value="UniProtKB-KW"/>
</dbReference>
<dbReference type="Pfam" id="PF01614">
    <property type="entry name" value="IclR_C"/>
    <property type="match status" value="1"/>
</dbReference>